<feature type="region of interest" description="Disordered" evidence="1">
    <location>
        <begin position="27"/>
        <end position="73"/>
    </location>
</feature>
<evidence type="ECO:0000256" key="1">
    <source>
        <dbReference type="SAM" id="MobiDB-lite"/>
    </source>
</evidence>
<evidence type="ECO:0008006" key="5">
    <source>
        <dbReference type="Google" id="ProtNLM"/>
    </source>
</evidence>
<dbReference type="Proteomes" id="UP000505325">
    <property type="component" value="Chromosome"/>
</dbReference>
<reference evidence="3 4" key="1">
    <citation type="submission" date="2020-06" db="EMBL/GenBank/DDBJ databases">
        <title>Genome sequence of Paramixta manurensis strain PD-1.</title>
        <authorList>
            <person name="Lee C.W."/>
            <person name="Kim J."/>
        </authorList>
    </citation>
    <scope>NUCLEOTIDE SEQUENCE [LARGE SCALE GENOMIC DNA]</scope>
    <source>
        <strain evidence="3 4">PD-1</strain>
    </source>
</reference>
<keyword evidence="4" id="KW-1185">Reference proteome</keyword>
<evidence type="ECO:0000313" key="3">
    <source>
        <dbReference type="EMBL" id="QKJ86065.1"/>
    </source>
</evidence>
<evidence type="ECO:0000313" key="4">
    <source>
        <dbReference type="Proteomes" id="UP000505325"/>
    </source>
</evidence>
<dbReference type="KEGG" id="pmak:PMPD1_1099"/>
<dbReference type="Pfam" id="PF11776">
    <property type="entry name" value="RcnB"/>
    <property type="match status" value="1"/>
</dbReference>
<name>A0A6M8U620_9GAMM</name>
<keyword evidence="2" id="KW-0732">Signal</keyword>
<feature type="signal peptide" evidence="2">
    <location>
        <begin position="1"/>
        <end position="24"/>
    </location>
</feature>
<dbReference type="EMBL" id="CP054212">
    <property type="protein sequence ID" value="QKJ86065.1"/>
    <property type="molecule type" value="Genomic_DNA"/>
</dbReference>
<organism evidence="3 4">
    <name type="scientific">Paramixta manurensis</name>
    <dbReference type="NCBI Taxonomy" id="2740817"/>
    <lineage>
        <taxon>Bacteria</taxon>
        <taxon>Pseudomonadati</taxon>
        <taxon>Pseudomonadota</taxon>
        <taxon>Gammaproteobacteria</taxon>
        <taxon>Enterobacterales</taxon>
        <taxon>Erwiniaceae</taxon>
        <taxon>Paramixta</taxon>
    </lineage>
</organism>
<gene>
    <name evidence="3" type="ORF">PMPD1_1099</name>
</gene>
<sequence>MRKLKGMLLSGVMLVGALPLLSFADGENQSVGAAPSPTEQPSQTMTPDQSMSAQQPDQAAPPAQADQSGPHSFESQSFFADFKRFKIGDTVPDLYRSKHYQIVEWKKRNLPEPDAGSHWTYMGGNYVLITDADGKILKAESGDIFFSQ</sequence>
<dbReference type="AlphaFoldDB" id="A0A6M8U620"/>
<protein>
    <recommendedName>
        <fullName evidence="5">RcnB family protein</fullName>
    </recommendedName>
</protein>
<feature type="chain" id="PRO_5026698842" description="RcnB family protein" evidence="2">
    <location>
        <begin position="25"/>
        <end position="148"/>
    </location>
</feature>
<proteinExistence type="predicted"/>
<dbReference type="RefSeq" id="WP_173633103.1">
    <property type="nucleotide sequence ID" value="NZ_CP054212.1"/>
</dbReference>
<evidence type="ECO:0000256" key="2">
    <source>
        <dbReference type="SAM" id="SignalP"/>
    </source>
</evidence>
<feature type="compositionally biased region" description="Polar residues" evidence="1">
    <location>
        <begin position="27"/>
        <end position="46"/>
    </location>
</feature>
<accession>A0A6M8U620</accession>
<dbReference type="Gene3D" id="3.10.450.160">
    <property type="entry name" value="inner membrane protein cigr"/>
    <property type="match status" value="1"/>
</dbReference>
<dbReference type="InterPro" id="IPR024572">
    <property type="entry name" value="RcnB"/>
</dbReference>
<feature type="compositionally biased region" description="Low complexity" evidence="1">
    <location>
        <begin position="47"/>
        <end position="70"/>
    </location>
</feature>